<dbReference type="InterPro" id="IPR003778">
    <property type="entry name" value="CT_A_B"/>
</dbReference>
<evidence type="ECO:0000259" key="4">
    <source>
        <dbReference type="SMART" id="SM00797"/>
    </source>
</evidence>
<feature type="non-terminal residue" evidence="5">
    <location>
        <position position="1"/>
    </location>
</feature>
<dbReference type="AlphaFoldDB" id="X1NHC8"/>
<evidence type="ECO:0000256" key="3">
    <source>
        <dbReference type="ARBA" id="ARBA00022840"/>
    </source>
</evidence>
<accession>X1NHC8</accession>
<evidence type="ECO:0000313" key="5">
    <source>
        <dbReference type="EMBL" id="GAI18069.1"/>
    </source>
</evidence>
<dbReference type="GO" id="GO:0005524">
    <property type="term" value="F:ATP binding"/>
    <property type="evidence" value="ECO:0007669"/>
    <property type="project" value="UniProtKB-KW"/>
</dbReference>
<comment type="caution">
    <text evidence="5">The sequence shown here is derived from an EMBL/GenBank/DDBJ whole genome shotgun (WGS) entry which is preliminary data.</text>
</comment>
<dbReference type="EMBL" id="BARV01004476">
    <property type="protein sequence ID" value="GAI18069.1"/>
    <property type="molecule type" value="Genomic_DNA"/>
</dbReference>
<evidence type="ECO:0000256" key="1">
    <source>
        <dbReference type="ARBA" id="ARBA00022741"/>
    </source>
</evidence>
<dbReference type="PANTHER" id="PTHR43309:SF5">
    <property type="entry name" value="5-OXOPROLINASE SUBUNIT C"/>
    <property type="match status" value="1"/>
</dbReference>
<sequence>IPVRYGDIISFPRLKSGCRAYLTVTGGIDVPRVMSSAATYTKASIGGIKGRPIRKGDILHTVEATPVTVRALVPPEYIPEYSNQIELRVMLGPQDNCFTQDGIRTFLQSNYTISNEADRIGCRLEGPQIQHQTKADIISDGIPLGAVQVPGNGLPIILLADRLTTGGYTKIATVISVDIPKLAQAKPGDQVRFQQVSEDEAYLALQEYEQLSQHQ</sequence>
<protein>
    <recommendedName>
        <fullName evidence="4">Carboxyltransferase domain-containing protein</fullName>
    </recommendedName>
</protein>
<dbReference type="InterPro" id="IPR029000">
    <property type="entry name" value="Cyclophilin-like_dom_sf"/>
</dbReference>
<name>X1NHC8_9ZZZZ</name>
<keyword evidence="3" id="KW-0067">ATP-binding</keyword>
<feature type="domain" description="Carboxyltransferase" evidence="4">
    <location>
        <begin position="1"/>
        <end position="211"/>
    </location>
</feature>
<keyword evidence="2" id="KW-0378">Hydrolase</keyword>
<dbReference type="GO" id="GO:0016787">
    <property type="term" value="F:hydrolase activity"/>
    <property type="evidence" value="ECO:0007669"/>
    <property type="project" value="UniProtKB-KW"/>
</dbReference>
<dbReference type="SUPFAM" id="SSF50891">
    <property type="entry name" value="Cyclophilin-like"/>
    <property type="match status" value="1"/>
</dbReference>
<gene>
    <name evidence="5" type="ORF">S06H3_09911</name>
</gene>
<dbReference type="Gene3D" id="2.40.100.10">
    <property type="entry name" value="Cyclophilin-like"/>
    <property type="match status" value="1"/>
</dbReference>
<dbReference type="Pfam" id="PF02626">
    <property type="entry name" value="CT_A_B"/>
    <property type="match status" value="1"/>
</dbReference>
<organism evidence="5">
    <name type="scientific">marine sediment metagenome</name>
    <dbReference type="NCBI Taxonomy" id="412755"/>
    <lineage>
        <taxon>unclassified sequences</taxon>
        <taxon>metagenomes</taxon>
        <taxon>ecological metagenomes</taxon>
    </lineage>
</organism>
<dbReference type="PANTHER" id="PTHR43309">
    <property type="entry name" value="5-OXOPROLINASE SUBUNIT C"/>
    <property type="match status" value="1"/>
</dbReference>
<proteinExistence type="predicted"/>
<keyword evidence="1" id="KW-0547">Nucleotide-binding</keyword>
<dbReference type="SMART" id="SM00797">
    <property type="entry name" value="AHS2"/>
    <property type="match status" value="1"/>
</dbReference>
<reference evidence="5" key="1">
    <citation type="journal article" date="2014" name="Front. Microbiol.">
        <title>High frequency of phylogenetically diverse reductive dehalogenase-homologous genes in deep subseafloor sedimentary metagenomes.</title>
        <authorList>
            <person name="Kawai M."/>
            <person name="Futagami T."/>
            <person name="Toyoda A."/>
            <person name="Takaki Y."/>
            <person name="Nishi S."/>
            <person name="Hori S."/>
            <person name="Arai W."/>
            <person name="Tsubouchi T."/>
            <person name="Morono Y."/>
            <person name="Uchiyama I."/>
            <person name="Ito T."/>
            <person name="Fujiyama A."/>
            <person name="Inagaki F."/>
            <person name="Takami H."/>
        </authorList>
    </citation>
    <scope>NUCLEOTIDE SEQUENCE</scope>
    <source>
        <strain evidence="5">Expedition CK06-06</strain>
    </source>
</reference>
<dbReference type="InterPro" id="IPR052708">
    <property type="entry name" value="PxpC"/>
</dbReference>
<evidence type="ECO:0000256" key="2">
    <source>
        <dbReference type="ARBA" id="ARBA00022801"/>
    </source>
</evidence>